<accession>A0A1A9QED7</accession>
<evidence type="ECO:0000313" key="2">
    <source>
        <dbReference type="EMBL" id="OAL10494.1"/>
    </source>
</evidence>
<organism evidence="2 3">
    <name type="scientific">Candidatus Mycoplasma haematobovis</name>
    <dbReference type="NCBI Taxonomy" id="432608"/>
    <lineage>
        <taxon>Bacteria</taxon>
        <taxon>Bacillati</taxon>
        <taxon>Mycoplasmatota</taxon>
        <taxon>Mollicutes</taxon>
        <taxon>Mycoplasmataceae</taxon>
        <taxon>Mycoplasma</taxon>
    </lineage>
</organism>
<keyword evidence="1" id="KW-0812">Transmembrane</keyword>
<reference evidence="3" key="1">
    <citation type="submission" date="2016-04" db="EMBL/GenBank/DDBJ databases">
        <authorList>
            <person name="Quiroz-Castaneda R.E."/>
            <person name="Martinez-Ocampo F."/>
        </authorList>
    </citation>
    <scope>NUCLEOTIDE SEQUENCE [LARGE SCALE GENOMIC DNA]</scope>
    <source>
        <strain evidence="3">INIFAP01</strain>
    </source>
</reference>
<dbReference type="EMBL" id="LWUJ01000010">
    <property type="protein sequence ID" value="OAL10494.1"/>
    <property type="molecule type" value="Genomic_DNA"/>
</dbReference>
<feature type="transmembrane region" description="Helical" evidence="1">
    <location>
        <begin position="6"/>
        <end position="27"/>
    </location>
</feature>
<protein>
    <submittedName>
        <fullName evidence="2">Uncharacterized protein</fullName>
    </submittedName>
</protein>
<keyword evidence="3" id="KW-1185">Reference proteome</keyword>
<dbReference type="STRING" id="432608.A6V39_00320"/>
<proteinExistence type="predicted"/>
<dbReference type="RefSeq" id="WP_187149727.1">
    <property type="nucleotide sequence ID" value="NZ_LWUJ01000010.1"/>
</dbReference>
<gene>
    <name evidence="2" type="ORF">A6V39_00320</name>
</gene>
<keyword evidence="1" id="KW-0472">Membrane</keyword>
<name>A0A1A9QED7_9MOLU</name>
<keyword evidence="1" id="KW-1133">Transmembrane helix</keyword>
<evidence type="ECO:0000256" key="1">
    <source>
        <dbReference type="SAM" id="Phobius"/>
    </source>
</evidence>
<comment type="caution">
    <text evidence="2">The sequence shown here is derived from an EMBL/GenBank/DDBJ whole genome shotgun (WGS) entry which is preliminary data.</text>
</comment>
<dbReference type="Proteomes" id="UP000077623">
    <property type="component" value="Unassembled WGS sequence"/>
</dbReference>
<dbReference type="AlphaFoldDB" id="A0A1A9QED7"/>
<sequence length="212" mass="23370">MPNAKLALLIGGGISTVVGGGAGVYYLTKDKTIEDSLNREGFKFAQTSIQYQVSFKELKSEADFINDLKTLTPAITADKELSEGETALKTWCNAKIKSSLSEENVQALTTKVKKYCVVLPVTAKAKLINNNYIPVTNWDSKFESIKTDTDGSIKADLAKIKDTVKDLNNSGQKADILVALEQWCKQNEDTNLNVNDADTIYSKVQTRCFNKE</sequence>
<evidence type="ECO:0000313" key="3">
    <source>
        <dbReference type="Proteomes" id="UP000077623"/>
    </source>
</evidence>